<dbReference type="InterPro" id="IPR012349">
    <property type="entry name" value="Split_barrel_FMN-bd"/>
</dbReference>
<dbReference type="Pfam" id="PF01613">
    <property type="entry name" value="Flavin_Reduct"/>
    <property type="match status" value="1"/>
</dbReference>
<sequence length="210" mass="21453">MSSPTTPAAAQASSVPVASAVPQAQESLAPRSLPSGPAPSAAVPGSGRDAAVTGDDMRRVMGHFCSGLVVITALGPDGPLGFTCQSFASLSLDPPLVSFSPARTSTTWPRIRQAASLCVNVLAEDQESHGRGFGRSGADKFAAVPWTPAPSGAPVLDGAAAWADCVLWAEYDGGDHTLVVAEVRALACDDSRRPLVFYRGAYGLPPAPLA</sequence>
<name>A0ABS2U3A0_9ACTN</name>
<dbReference type="InterPro" id="IPR050268">
    <property type="entry name" value="NADH-dep_flavin_reductase"/>
</dbReference>
<evidence type="ECO:0000256" key="3">
    <source>
        <dbReference type="SAM" id="MobiDB-lite"/>
    </source>
</evidence>
<proteinExistence type="inferred from homology"/>
<protein>
    <submittedName>
        <fullName evidence="5">Flavin reductase</fullName>
    </submittedName>
</protein>
<evidence type="ECO:0000259" key="4">
    <source>
        <dbReference type="SMART" id="SM00903"/>
    </source>
</evidence>
<gene>
    <name evidence="5" type="ORF">ITX44_37015</name>
</gene>
<comment type="similarity">
    <text evidence="1">Belongs to the non-flavoprotein flavin reductase family.</text>
</comment>
<comment type="caution">
    <text evidence="5">The sequence shown here is derived from an EMBL/GenBank/DDBJ whole genome shotgun (WGS) entry which is preliminary data.</text>
</comment>
<keyword evidence="6" id="KW-1185">Reference proteome</keyword>
<dbReference type="SMART" id="SM00903">
    <property type="entry name" value="Flavin_Reduct"/>
    <property type="match status" value="1"/>
</dbReference>
<keyword evidence="2" id="KW-0560">Oxidoreductase</keyword>
<dbReference type="EMBL" id="JADKYB010000031">
    <property type="protein sequence ID" value="MBM9510066.1"/>
    <property type="molecule type" value="Genomic_DNA"/>
</dbReference>
<feature type="compositionally biased region" description="Low complexity" evidence="3">
    <location>
        <begin position="7"/>
        <end position="48"/>
    </location>
</feature>
<evidence type="ECO:0000256" key="1">
    <source>
        <dbReference type="ARBA" id="ARBA00008898"/>
    </source>
</evidence>
<dbReference type="InterPro" id="IPR002563">
    <property type="entry name" value="Flavin_Rdtase-like_dom"/>
</dbReference>
<dbReference type="SUPFAM" id="SSF50475">
    <property type="entry name" value="FMN-binding split barrel"/>
    <property type="match status" value="1"/>
</dbReference>
<dbReference type="PANTHER" id="PTHR30466:SF11">
    <property type="entry name" value="FLAVIN-DEPENDENT MONOOXYGENASE, REDUCTASE SUBUNIT HSAB"/>
    <property type="match status" value="1"/>
</dbReference>
<evidence type="ECO:0000313" key="6">
    <source>
        <dbReference type="Proteomes" id="UP000749040"/>
    </source>
</evidence>
<dbReference type="RefSeq" id="WP_205363740.1">
    <property type="nucleotide sequence ID" value="NZ_JADKYB010000031.1"/>
</dbReference>
<organism evidence="5 6">
    <name type="scientific">Actinacidiphila acididurans</name>
    <dbReference type="NCBI Taxonomy" id="2784346"/>
    <lineage>
        <taxon>Bacteria</taxon>
        <taxon>Bacillati</taxon>
        <taxon>Actinomycetota</taxon>
        <taxon>Actinomycetes</taxon>
        <taxon>Kitasatosporales</taxon>
        <taxon>Streptomycetaceae</taxon>
        <taxon>Actinacidiphila</taxon>
    </lineage>
</organism>
<accession>A0ABS2U3A0</accession>
<feature type="domain" description="Flavin reductase like" evidence="4">
    <location>
        <begin position="61"/>
        <end position="204"/>
    </location>
</feature>
<reference evidence="5 6" key="1">
    <citation type="submission" date="2021-01" db="EMBL/GenBank/DDBJ databases">
        <title>Streptomyces acididurans sp. nov., isolated from a peat swamp forest soil.</title>
        <authorList>
            <person name="Chantavorakit T."/>
            <person name="Duangmal K."/>
        </authorList>
    </citation>
    <scope>NUCLEOTIDE SEQUENCE [LARGE SCALE GENOMIC DNA]</scope>
    <source>
        <strain evidence="5 6">KK5PA1</strain>
    </source>
</reference>
<dbReference type="PANTHER" id="PTHR30466">
    <property type="entry name" value="FLAVIN REDUCTASE"/>
    <property type="match status" value="1"/>
</dbReference>
<dbReference type="Proteomes" id="UP000749040">
    <property type="component" value="Unassembled WGS sequence"/>
</dbReference>
<feature type="region of interest" description="Disordered" evidence="3">
    <location>
        <begin position="1"/>
        <end position="50"/>
    </location>
</feature>
<evidence type="ECO:0000313" key="5">
    <source>
        <dbReference type="EMBL" id="MBM9510066.1"/>
    </source>
</evidence>
<dbReference type="Gene3D" id="2.30.110.10">
    <property type="entry name" value="Electron Transport, Fmn-binding Protein, Chain A"/>
    <property type="match status" value="1"/>
</dbReference>
<evidence type="ECO:0000256" key="2">
    <source>
        <dbReference type="ARBA" id="ARBA00023002"/>
    </source>
</evidence>